<feature type="domain" description="C-type lectin" evidence="5">
    <location>
        <begin position="67"/>
        <end position="181"/>
    </location>
</feature>
<dbReference type="InterPro" id="IPR001304">
    <property type="entry name" value="C-type_lectin-like"/>
</dbReference>
<dbReference type="PANTHER" id="PTHR22799:SF1">
    <property type="entry name" value="C-TYPE LECTIN DOMAIN FAMILY 11 MEMBER A"/>
    <property type="match status" value="1"/>
</dbReference>
<keyword evidence="4" id="KW-0430">Lectin</keyword>
<proteinExistence type="predicted"/>
<keyword evidence="3" id="KW-0732">Signal</keyword>
<evidence type="ECO:0000313" key="7">
    <source>
        <dbReference type="Proteomes" id="UP001497497"/>
    </source>
</evidence>
<dbReference type="PROSITE" id="PS50041">
    <property type="entry name" value="C_TYPE_LECTIN_2"/>
    <property type="match status" value="1"/>
</dbReference>
<dbReference type="Gene3D" id="3.10.100.10">
    <property type="entry name" value="Mannose-Binding Protein A, subunit A"/>
    <property type="match status" value="1"/>
</dbReference>
<protein>
    <recommendedName>
        <fullName evidence="5">C-type lectin domain-containing protein</fullName>
    </recommendedName>
</protein>
<dbReference type="InterPro" id="IPR016187">
    <property type="entry name" value="CTDL_fold"/>
</dbReference>
<comment type="subcellular location">
    <subcellularLocation>
        <location evidence="1">Secreted</location>
    </subcellularLocation>
</comment>
<evidence type="ECO:0000313" key="6">
    <source>
        <dbReference type="EMBL" id="CAL1525998.1"/>
    </source>
</evidence>
<gene>
    <name evidence="6" type="ORF">GSLYS_00000175001</name>
</gene>
<name>A0AAV2GXA3_LYMST</name>
<dbReference type="SMART" id="SM00034">
    <property type="entry name" value="CLECT"/>
    <property type="match status" value="1"/>
</dbReference>
<accession>A0AAV2GXA3</accession>
<dbReference type="EMBL" id="CAXITT010000001">
    <property type="protein sequence ID" value="CAL1525998.1"/>
    <property type="molecule type" value="Genomic_DNA"/>
</dbReference>
<dbReference type="CDD" id="cd00037">
    <property type="entry name" value="CLECT"/>
    <property type="match status" value="1"/>
</dbReference>
<dbReference type="Pfam" id="PF00059">
    <property type="entry name" value="Lectin_C"/>
    <property type="match status" value="1"/>
</dbReference>
<dbReference type="SUPFAM" id="SSF56436">
    <property type="entry name" value="C-type lectin-like"/>
    <property type="match status" value="1"/>
</dbReference>
<dbReference type="PANTHER" id="PTHR22799">
    <property type="entry name" value="TETRANECTIN-RELATED"/>
    <property type="match status" value="1"/>
</dbReference>
<evidence type="ECO:0000256" key="4">
    <source>
        <dbReference type="ARBA" id="ARBA00022734"/>
    </source>
</evidence>
<keyword evidence="7" id="KW-1185">Reference proteome</keyword>
<dbReference type="AlphaFoldDB" id="A0AAV2GXA3"/>
<evidence type="ECO:0000256" key="3">
    <source>
        <dbReference type="ARBA" id="ARBA00022729"/>
    </source>
</evidence>
<organism evidence="6 7">
    <name type="scientific">Lymnaea stagnalis</name>
    <name type="common">Great pond snail</name>
    <name type="synonym">Helix stagnalis</name>
    <dbReference type="NCBI Taxonomy" id="6523"/>
    <lineage>
        <taxon>Eukaryota</taxon>
        <taxon>Metazoa</taxon>
        <taxon>Spiralia</taxon>
        <taxon>Lophotrochozoa</taxon>
        <taxon>Mollusca</taxon>
        <taxon>Gastropoda</taxon>
        <taxon>Heterobranchia</taxon>
        <taxon>Euthyneura</taxon>
        <taxon>Panpulmonata</taxon>
        <taxon>Hygrophila</taxon>
        <taxon>Lymnaeoidea</taxon>
        <taxon>Lymnaeidae</taxon>
        <taxon>Lymnaea</taxon>
    </lineage>
</organism>
<dbReference type="GO" id="GO:0030246">
    <property type="term" value="F:carbohydrate binding"/>
    <property type="evidence" value="ECO:0007669"/>
    <property type="project" value="UniProtKB-KW"/>
</dbReference>
<dbReference type="GO" id="GO:0005615">
    <property type="term" value="C:extracellular space"/>
    <property type="evidence" value="ECO:0007669"/>
    <property type="project" value="TreeGrafter"/>
</dbReference>
<dbReference type="Proteomes" id="UP001497497">
    <property type="component" value="Unassembled WGS sequence"/>
</dbReference>
<dbReference type="InterPro" id="IPR051663">
    <property type="entry name" value="CLec_Tetranectin-domain"/>
</dbReference>
<evidence type="ECO:0000256" key="2">
    <source>
        <dbReference type="ARBA" id="ARBA00022525"/>
    </source>
</evidence>
<keyword evidence="2" id="KW-0964">Secreted</keyword>
<reference evidence="6 7" key="1">
    <citation type="submission" date="2024-04" db="EMBL/GenBank/DDBJ databases">
        <authorList>
            <consortium name="Genoscope - CEA"/>
            <person name="William W."/>
        </authorList>
    </citation>
    <scope>NUCLEOTIDE SEQUENCE [LARGE SCALE GENOMIC DNA]</scope>
</reference>
<evidence type="ECO:0000256" key="1">
    <source>
        <dbReference type="ARBA" id="ARBA00004613"/>
    </source>
</evidence>
<sequence>MVGCVRSYPSCYSVQYKEDTGHCTPGSWMVKDATQPTLSGIYTVDTLCSGFLKFDVLQLNGYPLTACVMMSRDKLTYREAQDYCKTTGAHLYTPTTPEELSLLSQFGLKEMVWMGLDDIRDEDTFRWADNDATLTRDLRAQLFKAGEPDNKTPGEDCVILSPDDKLLMDTKCDEQLRYFCELTPIVELT</sequence>
<comment type="caution">
    <text evidence="6">The sequence shown here is derived from an EMBL/GenBank/DDBJ whole genome shotgun (WGS) entry which is preliminary data.</text>
</comment>
<dbReference type="GO" id="GO:0008083">
    <property type="term" value="F:growth factor activity"/>
    <property type="evidence" value="ECO:0007669"/>
    <property type="project" value="TreeGrafter"/>
</dbReference>
<dbReference type="InterPro" id="IPR016186">
    <property type="entry name" value="C-type_lectin-like/link_sf"/>
</dbReference>
<evidence type="ECO:0000259" key="5">
    <source>
        <dbReference type="PROSITE" id="PS50041"/>
    </source>
</evidence>